<keyword evidence="6" id="KW-0175">Coiled coil</keyword>
<dbReference type="SUPFAM" id="SSF47473">
    <property type="entry name" value="EF-hand"/>
    <property type="match status" value="1"/>
</dbReference>
<dbReference type="GeneID" id="100897157"/>
<sequence length="512" mass="57249">MMFHEKIILLVVFACITSVHATGKDRGRRISRVRGIPLQMKPFYNPLQDFVCLDGSKKMPFSRVNDDYCDCRDGSDEPGTSACPNANFYCVNLSYTPLTIPSSRVNDGICDCCDGGDEFDSKADCPNTCEELGRSYREEAKRRVKILNRGKILRQNLAQDGKRKIALAKLQIAELKVKVREARKDEEEKAAFRKLSDEKERKLLDDQAKVAKALNKRRETEAGQNKEGERRQAEEVFLDLDTNEDDFVTFEELTNNSVLDKDKDGKVSEDESRSFLPFRGGVDSEEFIGSVWPLMKPLWLARNDSPSGTGAAVPNVEGSPSDSGSVDQATPLPAVLVEHDPEVDAAVLTAERARSEHNEAEQKREELEQELAHLEELLAGDFGVDSEFVSLHGECFELRDREYIYKMCPFDKSSQRSRIDGIETSLGRWASWEARGEIKHAGMKFIGGAECWKGPARSVLVVLECGLTNELISASEPSRCEYMFEFATPAACVAGMPLVPQRSKTGRGHDEL</sequence>
<protein>
    <recommendedName>
        <fullName evidence="1">Glucosidase 2 subunit beta</fullName>
    </recommendedName>
</protein>
<evidence type="ECO:0000256" key="8">
    <source>
        <dbReference type="SAM" id="SignalP"/>
    </source>
</evidence>
<dbReference type="Pfam" id="PF13015">
    <property type="entry name" value="PRKCSH_1"/>
    <property type="match status" value="1"/>
</dbReference>
<dbReference type="InterPro" id="IPR036607">
    <property type="entry name" value="PRKCSH"/>
</dbReference>
<dbReference type="SUPFAM" id="SSF50911">
    <property type="entry name" value="Mannose 6-phosphate receptor domain"/>
    <property type="match status" value="1"/>
</dbReference>
<dbReference type="GO" id="GO:0017177">
    <property type="term" value="C:glucosidase II complex"/>
    <property type="evidence" value="ECO:0007669"/>
    <property type="project" value="TreeGrafter"/>
</dbReference>
<feature type="compositionally biased region" description="Polar residues" evidence="7">
    <location>
        <begin position="318"/>
        <end position="327"/>
    </location>
</feature>
<proteinExistence type="predicted"/>
<evidence type="ECO:0000256" key="4">
    <source>
        <dbReference type="ARBA" id="ARBA00022837"/>
    </source>
</evidence>
<feature type="chain" id="PRO_5042539985" description="Glucosidase 2 subunit beta" evidence="8">
    <location>
        <begin position="22"/>
        <end position="512"/>
    </location>
</feature>
<evidence type="ECO:0000256" key="6">
    <source>
        <dbReference type="SAM" id="Coils"/>
    </source>
</evidence>
<feature type="signal peptide" evidence="8">
    <location>
        <begin position="1"/>
        <end position="21"/>
    </location>
</feature>
<dbReference type="Gene3D" id="2.70.130.10">
    <property type="entry name" value="Mannose-6-phosphate receptor binding domain"/>
    <property type="match status" value="1"/>
</dbReference>
<feature type="domain" description="MRH" evidence="9">
    <location>
        <begin position="393"/>
        <end position="494"/>
    </location>
</feature>
<evidence type="ECO:0000256" key="3">
    <source>
        <dbReference type="ARBA" id="ARBA00022824"/>
    </source>
</evidence>
<feature type="region of interest" description="Disordered" evidence="7">
    <location>
        <begin position="305"/>
        <end position="327"/>
    </location>
</feature>
<dbReference type="InterPro" id="IPR028146">
    <property type="entry name" value="PRKCSH_N"/>
</dbReference>
<dbReference type="InterPro" id="IPR011992">
    <property type="entry name" value="EF-hand-dom_pair"/>
</dbReference>
<organism evidence="10 11">
    <name type="scientific">Galendromus occidentalis</name>
    <name type="common">western predatory mite</name>
    <dbReference type="NCBI Taxonomy" id="34638"/>
    <lineage>
        <taxon>Eukaryota</taxon>
        <taxon>Metazoa</taxon>
        <taxon>Ecdysozoa</taxon>
        <taxon>Arthropoda</taxon>
        <taxon>Chelicerata</taxon>
        <taxon>Arachnida</taxon>
        <taxon>Acari</taxon>
        <taxon>Parasitiformes</taxon>
        <taxon>Mesostigmata</taxon>
        <taxon>Gamasina</taxon>
        <taxon>Phytoseioidea</taxon>
        <taxon>Phytoseiidae</taxon>
        <taxon>Typhlodrominae</taxon>
        <taxon>Galendromus</taxon>
    </lineage>
</organism>
<dbReference type="PROSITE" id="PS00018">
    <property type="entry name" value="EF_HAND_1"/>
    <property type="match status" value="1"/>
</dbReference>
<feature type="compositionally biased region" description="Basic and acidic residues" evidence="7">
    <location>
        <begin position="216"/>
        <end position="233"/>
    </location>
</feature>
<evidence type="ECO:0000313" key="11">
    <source>
        <dbReference type="RefSeq" id="XP_003742901.1"/>
    </source>
</evidence>
<evidence type="ECO:0000256" key="2">
    <source>
        <dbReference type="ARBA" id="ARBA00022729"/>
    </source>
</evidence>
<keyword evidence="3" id="KW-0256">Endoplasmic reticulum</keyword>
<dbReference type="PANTHER" id="PTHR12630:SF1">
    <property type="entry name" value="GLUCOSIDASE 2 SUBUNIT BETA"/>
    <property type="match status" value="1"/>
</dbReference>
<evidence type="ECO:0000256" key="7">
    <source>
        <dbReference type="SAM" id="MobiDB-lite"/>
    </source>
</evidence>
<dbReference type="RefSeq" id="XP_003742901.1">
    <property type="nucleotide sequence ID" value="XM_003742853.1"/>
</dbReference>
<evidence type="ECO:0000259" key="9">
    <source>
        <dbReference type="PROSITE" id="PS51914"/>
    </source>
</evidence>
<keyword evidence="10" id="KW-1185">Reference proteome</keyword>
<name>A0AAJ6VY35_9ACAR</name>
<dbReference type="Proteomes" id="UP000694867">
    <property type="component" value="Unplaced"/>
</dbReference>
<keyword evidence="5" id="KW-1015">Disulfide bond</keyword>
<dbReference type="PROSITE" id="PS51914">
    <property type="entry name" value="MRH"/>
    <property type="match status" value="1"/>
</dbReference>
<feature type="region of interest" description="Disordered" evidence="7">
    <location>
        <begin position="214"/>
        <end position="233"/>
    </location>
</feature>
<dbReference type="InterPro" id="IPR039794">
    <property type="entry name" value="Gtb1-like"/>
</dbReference>
<dbReference type="GO" id="GO:0006491">
    <property type="term" value="P:N-glycan processing"/>
    <property type="evidence" value="ECO:0007669"/>
    <property type="project" value="TreeGrafter"/>
</dbReference>
<accession>A0AAJ6VY35</accession>
<gene>
    <name evidence="11" type="primary">LOC100897157</name>
</gene>
<dbReference type="AlphaFoldDB" id="A0AAJ6VY35"/>
<reference evidence="11" key="1">
    <citation type="submission" date="2025-08" db="UniProtKB">
        <authorList>
            <consortium name="RefSeq"/>
        </authorList>
    </citation>
    <scope>IDENTIFICATION</scope>
</reference>
<dbReference type="InterPro" id="IPR009011">
    <property type="entry name" value="Man6P_isomerase_rcpt-bd_dom_sf"/>
</dbReference>
<evidence type="ECO:0000313" key="10">
    <source>
        <dbReference type="Proteomes" id="UP000694867"/>
    </source>
</evidence>
<keyword evidence="2 8" id="KW-0732">Signal</keyword>
<keyword evidence="4" id="KW-0106">Calcium</keyword>
<dbReference type="InterPro" id="IPR044865">
    <property type="entry name" value="MRH_dom"/>
</dbReference>
<dbReference type="Pfam" id="PF12999">
    <property type="entry name" value="PRKCSH-like"/>
    <property type="match status" value="1"/>
</dbReference>
<feature type="coiled-coil region" evidence="6">
    <location>
        <begin position="343"/>
        <end position="380"/>
    </location>
</feature>
<dbReference type="PANTHER" id="PTHR12630">
    <property type="entry name" value="N-LINKED OLIGOSACCHARIDE PROCESSING"/>
    <property type="match status" value="1"/>
</dbReference>
<dbReference type="InterPro" id="IPR018247">
    <property type="entry name" value="EF_Hand_1_Ca_BS"/>
</dbReference>
<dbReference type="KEGG" id="goe:100897157"/>
<evidence type="ECO:0000256" key="1">
    <source>
        <dbReference type="ARBA" id="ARBA00022387"/>
    </source>
</evidence>
<evidence type="ECO:0000256" key="5">
    <source>
        <dbReference type="ARBA" id="ARBA00023157"/>
    </source>
</evidence>